<protein>
    <submittedName>
        <fullName evidence="2">Uncharacterized protein</fullName>
    </submittedName>
</protein>
<proteinExistence type="predicted"/>
<sequence length="335" mass="38015">MSVTSPIRLNSIELFTNLLTTELRAIDIQNRDLQTHVIWTLAGLLLVQPKQDDFLYYSTDSREKDATSTQKTWEIRDIGSYHFYTRLPHPKVREIMVSVYKTFHDDLRRFEEMGRVRTSYINANTAIKDISKRLTREIQFILVGFIVCDLELSMEMFRYMHEPITGYSLMRPHSSTPEDRDWLRASLSARTILSTSSIKLRNGEMIRNVVRSASFYGHFTLIVCTSRMASNNQQGSASSQLRVGKSEALASVGEIRLITYDQTIKLDQSQKVEIQTHVNDAPAVVRAQMEAVGDLLIRTSAVKNSANMPDNTAHQNAATTPRGAINGGTDYESWG</sequence>
<accession>A0A2Z4QKV3</accession>
<reference evidence="2" key="1">
    <citation type="submission" date="2018-05" db="EMBL/GenBank/DDBJ databases">
        <title>Lack of effect of Wolbachia wMel on the prevalence and abundance of the RNA virome of Drosophila melanogaster.</title>
        <authorList>
            <person name="Shi M."/>
            <person name="White V.L."/>
            <person name="Schlub T."/>
            <person name="Eden J.-S."/>
            <person name="Hoffmann A.A."/>
            <person name="Holmes E.C."/>
        </authorList>
    </citation>
    <scope>NUCLEOTIDE SEQUENCE</scope>
    <source>
        <strain evidence="3">MEL216T</strain>
        <strain evidence="2">MELminus19643</strain>
    </source>
</reference>
<dbReference type="EMBL" id="MH384343">
    <property type="protein sequence ID" value="AWY11150.1"/>
    <property type="molecule type" value="Genomic_RNA"/>
</dbReference>
<name>A0A2Z4QKV3_9REOV</name>
<evidence type="ECO:0000256" key="1">
    <source>
        <dbReference type="SAM" id="MobiDB-lite"/>
    </source>
</evidence>
<organism evidence="2">
    <name type="scientific">Torrey Pines virus</name>
    <dbReference type="NCBI Taxonomy" id="1654361"/>
    <lineage>
        <taxon>Viruses</taxon>
        <taxon>Riboviria</taxon>
        <taxon>Orthornavirae</taxon>
        <taxon>Duplornaviricota</taxon>
        <taxon>Resentoviricetes</taxon>
        <taxon>Reovirales</taxon>
        <taxon>Spinareoviridae</taxon>
        <taxon>Cypovirus</taxon>
    </lineage>
</organism>
<dbReference type="EMBL" id="MH384320">
    <property type="protein sequence ID" value="AWY11123.1"/>
    <property type="molecule type" value="Genomic_RNA"/>
</dbReference>
<feature type="region of interest" description="Disordered" evidence="1">
    <location>
        <begin position="306"/>
        <end position="335"/>
    </location>
</feature>
<evidence type="ECO:0000313" key="2">
    <source>
        <dbReference type="EMBL" id="AWY11123.1"/>
    </source>
</evidence>
<feature type="compositionally biased region" description="Polar residues" evidence="1">
    <location>
        <begin position="306"/>
        <end position="319"/>
    </location>
</feature>
<evidence type="ECO:0000313" key="3">
    <source>
        <dbReference type="EMBL" id="AWY11150.1"/>
    </source>
</evidence>